<dbReference type="GO" id="GO:0006178">
    <property type="term" value="P:guanine salvage"/>
    <property type="evidence" value="ECO:0007669"/>
    <property type="project" value="TreeGrafter"/>
</dbReference>
<dbReference type="InterPro" id="IPR050408">
    <property type="entry name" value="HGPRT"/>
</dbReference>
<evidence type="ECO:0000256" key="17">
    <source>
        <dbReference type="SAM" id="MobiDB-lite"/>
    </source>
</evidence>
<evidence type="ECO:0000256" key="11">
    <source>
        <dbReference type="ARBA" id="ARBA00022741"/>
    </source>
</evidence>
<evidence type="ECO:0000256" key="14">
    <source>
        <dbReference type="ARBA" id="ARBA00022842"/>
    </source>
</evidence>
<proteinExistence type="inferred from homology"/>
<accession>A0AAF3F9C9</accession>
<reference evidence="21" key="1">
    <citation type="submission" date="2024-02" db="UniProtKB">
        <authorList>
            <consortium name="WormBaseParasite"/>
        </authorList>
    </citation>
    <scope>IDENTIFICATION</scope>
</reference>
<evidence type="ECO:0000256" key="15">
    <source>
        <dbReference type="ARBA" id="ARBA00047899"/>
    </source>
</evidence>
<comment type="pathway">
    <text evidence="3">Purine metabolism; IMP biosynthesis via salvage pathway; IMP from hypoxanthine: step 1/1.</text>
</comment>
<protein>
    <recommendedName>
        <fullName evidence="22">Hypoxanthine phosphoribosyltransferase</fullName>
    </recommendedName>
</protein>
<feature type="compositionally biased region" description="Polar residues" evidence="17">
    <location>
        <begin position="240"/>
        <end position="251"/>
    </location>
</feature>
<evidence type="ECO:0000256" key="4">
    <source>
        <dbReference type="ARBA" id="ARBA00008391"/>
    </source>
</evidence>
<dbReference type="InterPro" id="IPR018934">
    <property type="entry name" value="RIO_dom"/>
</dbReference>
<comment type="cofactor">
    <cofactor evidence="1">
        <name>Mg(2+)</name>
        <dbReference type="ChEBI" id="CHEBI:18420"/>
    </cofactor>
</comment>
<feature type="compositionally biased region" description="Basic and acidic residues" evidence="17">
    <location>
        <begin position="561"/>
        <end position="601"/>
    </location>
</feature>
<dbReference type="FunFam" id="3.40.50.2020:FF:000053">
    <property type="entry name" value="Hypoxanthine phosphoribosyltransferase"/>
    <property type="match status" value="1"/>
</dbReference>
<feature type="compositionally biased region" description="Basic and acidic residues" evidence="17">
    <location>
        <begin position="142"/>
        <end position="153"/>
    </location>
</feature>
<dbReference type="InterPro" id="IPR000836">
    <property type="entry name" value="PRTase_dom"/>
</dbReference>
<dbReference type="GO" id="GO:0000287">
    <property type="term" value="F:magnesium ion binding"/>
    <property type="evidence" value="ECO:0007669"/>
    <property type="project" value="TreeGrafter"/>
</dbReference>
<dbReference type="Proteomes" id="UP000887575">
    <property type="component" value="Unassembled WGS sequence"/>
</dbReference>
<dbReference type="GO" id="GO:0032264">
    <property type="term" value="P:IMP salvage"/>
    <property type="evidence" value="ECO:0007669"/>
    <property type="project" value="TreeGrafter"/>
</dbReference>
<dbReference type="GO" id="GO:0004422">
    <property type="term" value="F:hypoxanthine phosphoribosyltransferase activity"/>
    <property type="evidence" value="ECO:0007669"/>
    <property type="project" value="InterPro"/>
</dbReference>
<keyword evidence="8" id="KW-0808">Transferase</keyword>
<keyword evidence="5" id="KW-0963">Cytoplasm</keyword>
<keyword evidence="6" id="KW-0723">Serine/threonine-protein kinase</keyword>
<evidence type="ECO:0000256" key="16">
    <source>
        <dbReference type="ARBA" id="ARBA00048679"/>
    </source>
</evidence>
<evidence type="ECO:0000256" key="9">
    <source>
        <dbReference type="ARBA" id="ARBA00022723"/>
    </source>
</evidence>
<evidence type="ECO:0000256" key="3">
    <source>
        <dbReference type="ARBA" id="ARBA00004669"/>
    </source>
</evidence>
<dbReference type="SUPFAM" id="SSF53271">
    <property type="entry name" value="PRTase-like"/>
    <property type="match status" value="1"/>
</dbReference>
<keyword evidence="11" id="KW-0547">Nucleotide-binding</keyword>
<evidence type="ECO:0000256" key="5">
    <source>
        <dbReference type="ARBA" id="ARBA00022490"/>
    </source>
</evidence>
<feature type="compositionally biased region" description="Acidic residues" evidence="17">
    <location>
        <begin position="105"/>
        <end position="141"/>
    </location>
</feature>
<evidence type="ECO:0000256" key="12">
    <source>
        <dbReference type="ARBA" id="ARBA00022777"/>
    </source>
</evidence>
<evidence type="ECO:0000256" key="2">
    <source>
        <dbReference type="ARBA" id="ARBA00004496"/>
    </source>
</evidence>
<dbReference type="GO" id="GO:0005829">
    <property type="term" value="C:cytosol"/>
    <property type="evidence" value="ECO:0007669"/>
    <property type="project" value="TreeGrafter"/>
</dbReference>
<keyword evidence="9" id="KW-0479">Metal-binding</keyword>
<name>A0AAF3F9C9_9BILA</name>
<keyword evidence="13" id="KW-0067">ATP-binding</keyword>
<keyword evidence="12" id="KW-0418">Kinase</keyword>
<keyword evidence="20" id="KW-1185">Reference proteome</keyword>
<comment type="catalytic activity">
    <reaction evidence="15">
        <text>L-threonyl-[protein] + ATP = O-phospho-L-threonyl-[protein] + ADP + H(+)</text>
        <dbReference type="Rhea" id="RHEA:46608"/>
        <dbReference type="Rhea" id="RHEA-COMP:11060"/>
        <dbReference type="Rhea" id="RHEA-COMP:11605"/>
        <dbReference type="ChEBI" id="CHEBI:15378"/>
        <dbReference type="ChEBI" id="CHEBI:30013"/>
        <dbReference type="ChEBI" id="CHEBI:30616"/>
        <dbReference type="ChEBI" id="CHEBI:61977"/>
        <dbReference type="ChEBI" id="CHEBI:456216"/>
        <dbReference type="EC" id="2.7.11.1"/>
    </reaction>
</comment>
<comment type="catalytic activity">
    <reaction evidence="16">
        <text>L-seryl-[protein] + ATP = O-phospho-L-seryl-[protein] + ADP + H(+)</text>
        <dbReference type="Rhea" id="RHEA:17989"/>
        <dbReference type="Rhea" id="RHEA-COMP:9863"/>
        <dbReference type="Rhea" id="RHEA-COMP:11604"/>
        <dbReference type="ChEBI" id="CHEBI:15378"/>
        <dbReference type="ChEBI" id="CHEBI:29999"/>
        <dbReference type="ChEBI" id="CHEBI:30616"/>
        <dbReference type="ChEBI" id="CHEBI:83421"/>
        <dbReference type="ChEBI" id="CHEBI:456216"/>
        <dbReference type="EC" id="2.7.11.1"/>
    </reaction>
</comment>
<dbReference type="GO" id="GO:0046100">
    <property type="term" value="P:hypoxanthine metabolic process"/>
    <property type="evidence" value="ECO:0007669"/>
    <property type="project" value="TreeGrafter"/>
</dbReference>
<dbReference type="NCBIfam" id="TIGR01203">
    <property type="entry name" value="HGPRTase"/>
    <property type="match status" value="1"/>
</dbReference>
<evidence type="ECO:0000256" key="7">
    <source>
        <dbReference type="ARBA" id="ARBA00022676"/>
    </source>
</evidence>
<comment type="subcellular location">
    <subcellularLocation>
        <location evidence="2">Cytoplasm</location>
    </subcellularLocation>
</comment>
<dbReference type="WBParaSite" id="MBELARI_LOCUS3451">
    <property type="protein sequence ID" value="MBELARI_LOCUS3451"/>
    <property type="gene ID" value="MBELARI_LOCUS3451"/>
</dbReference>
<feature type="region of interest" description="Disordered" evidence="17">
    <location>
        <begin position="536"/>
        <end position="609"/>
    </location>
</feature>
<dbReference type="Gene3D" id="3.40.50.2020">
    <property type="match status" value="1"/>
</dbReference>
<keyword evidence="14" id="KW-0460">Magnesium</keyword>
<feature type="domain" description="Phosphoribosyltransferase" evidence="18">
    <location>
        <begin position="344"/>
        <end position="495"/>
    </location>
</feature>
<evidence type="ECO:0000256" key="1">
    <source>
        <dbReference type="ARBA" id="ARBA00001946"/>
    </source>
</evidence>
<dbReference type="PANTHER" id="PTHR43340:SF1">
    <property type="entry name" value="HYPOXANTHINE PHOSPHORIBOSYLTRANSFERASE"/>
    <property type="match status" value="1"/>
</dbReference>
<evidence type="ECO:0000256" key="6">
    <source>
        <dbReference type="ARBA" id="ARBA00022527"/>
    </source>
</evidence>
<dbReference type="Gene3D" id="1.10.510.10">
    <property type="entry name" value="Transferase(Phosphotransferase) domain 1"/>
    <property type="match status" value="1"/>
</dbReference>
<feature type="domain" description="RIO-type" evidence="19">
    <location>
        <begin position="1"/>
        <end position="47"/>
    </location>
</feature>
<evidence type="ECO:0000256" key="10">
    <source>
        <dbReference type="ARBA" id="ARBA00022726"/>
    </source>
</evidence>
<dbReference type="InterPro" id="IPR005904">
    <property type="entry name" value="Hxn_phspho_trans"/>
</dbReference>
<comment type="similarity">
    <text evidence="4">Belongs to the purine/pyrimidine phosphoribosyltransferase family.</text>
</comment>
<feature type="region of interest" description="Disordered" evidence="17">
    <location>
        <begin position="94"/>
        <end position="153"/>
    </location>
</feature>
<dbReference type="GO" id="GO:0004674">
    <property type="term" value="F:protein serine/threonine kinase activity"/>
    <property type="evidence" value="ECO:0007669"/>
    <property type="project" value="UniProtKB-KW"/>
</dbReference>
<dbReference type="Pfam" id="PF00156">
    <property type="entry name" value="Pribosyltran"/>
    <property type="match status" value="1"/>
</dbReference>
<feature type="region of interest" description="Disordered" evidence="17">
    <location>
        <begin position="225"/>
        <end position="251"/>
    </location>
</feature>
<feature type="compositionally biased region" description="Polar residues" evidence="17">
    <location>
        <begin position="542"/>
        <end position="559"/>
    </location>
</feature>
<evidence type="ECO:0000259" key="19">
    <source>
        <dbReference type="Pfam" id="PF01163"/>
    </source>
</evidence>
<organism evidence="20 21">
    <name type="scientific">Mesorhabditis belari</name>
    <dbReference type="NCBI Taxonomy" id="2138241"/>
    <lineage>
        <taxon>Eukaryota</taxon>
        <taxon>Metazoa</taxon>
        <taxon>Ecdysozoa</taxon>
        <taxon>Nematoda</taxon>
        <taxon>Chromadorea</taxon>
        <taxon>Rhabditida</taxon>
        <taxon>Rhabditina</taxon>
        <taxon>Rhabditomorpha</taxon>
        <taxon>Rhabditoidea</taxon>
        <taxon>Rhabditidae</taxon>
        <taxon>Mesorhabditinae</taxon>
        <taxon>Mesorhabditis</taxon>
    </lineage>
</organism>
<evidence type="ECO:0008006" key="22">
    <source>
        <dbReference type="Google" id="ProtNLM"/>
    </source>
</evidence>
<evidence type="ECO:0000256" key="8">
    <source>
        <dbReference type="ARBA" id="ARBA00022679"/>
    </source>
</evidence>
<evidence type="ECO:0000313" key="21">
    <source>
        <dbReference type="WBParaSite" id="MBELARI_LOCUS3451"/>
    </source>
</evidence>
<dbReference type="CDD" id="cd06223">
    <property type="entry name" value="PRTases_typeI"/>
    <property type="match status" value="1"/>
</dbReference>
<dbReference type="Pfam" id="PF01163">
    <property type="entry name" value="RIO1"/>
    <property type="match status" value="1"/>
</dbReference>
<keyword evidence="10" id="KW-0660">Purine salvage</keyword>
<dbReference type="PANTHER" id="PTHR43340">
    <property type="entry name" value="HYPOXANTHINE-GUANINE PHOSPHORIBOSYLTRANSFERASE"/>
    <property type="match status" value="1"/>
</dbReference>
<evidence type="ECO:0000259" key="18">
    <source>
        <dbReference type="Pfam" id="PF00156"/>
    </source>
</evidence>
<keyword evidence="7" id="KW-0328">Glycosyltransferase</keyword>
<sequence>MLVEKEKVVLIDFPQMVSMDHTNAKYYFDRDVECVRTLFKRKFNYLCDEYPKFEDMTRKFNLDVQLEASGFTKKMAEDLNKAYDEGNFLMHEEQNKEATSSDESGNGDEEEVEWGSELSEVEEEDEDEADDIDKEEQVAEEQENKKKEQELNKSSRFDSWLKDATSQLDEICEQEGGEEHNLVDHPRIVQAAEEARRDREAYIKAREEADQEELEAIEREIGGDAQEDNAKRQTKKIKTGTKSVRSTSTSIPPDEIKRRVALEAKRNKEKVRLKVKGRQSAVNRYSHFIVEGNGEMASNGHLCKHMAAADAVIPPDFELPVDAFDIPHCYEGDLGAVIVPEGMIKDRVRRLAKDIHAKIGDNELSLLCVLKGSYKFFTALVDELAYARSSCTQPMTVDFIRCQSYEDTQSTGMIQIIGLSNLQELKGKNVLIVEDIVDSGQTLARLLHTLEELGAQKTWTTTLLSKNVPRKVDVKEDFVAFRIPDKFIVGYGLDYNQKFRDLNHICQRSDNPPGIVLRKCNSQRIEIQRSVEVHKPPARVRSITSEGPSFKQTEQTPLDVNQKKADDLPRKKLSGKPKDSQKTSAKEKEKIPLNEVIEPKSKAGPIMKSSCADDSLREFRNTVPDYEAEAEADYGEI</sequence>
<dbReference type="InterPro" id="IPR029057">
    <property type="entry name" value="PRTase-like"/>
</dbReference>
<dbReference type="AlphaFoldDB" id="A0AAF3F9C9"/>
<dbReference type="GO" id="GO:0005524">
    <property type="term" value="F:ATP binding"/>
    <property type="evidence" value="ECO:0007669"/>
    <property type="project" value="UniProtKB-KW"/>
</dbReference>
<dbReference type="GO" id="GO:0032263">
    <property type="term" value="P:GMP salvage"/>
    <property type="evidence" value="ECO:0007669"/>
    <property type="project" value="TreeGrafter"/>
</dbReference>
<dbReference type="GO" id="GO:0006166">
    <property type="term" value="P:purine ribonucleoside salvage"/>
    <property type="evidence" value="ECO:0007669"/>
    <property type="project" value="UniProtKB-KW"/>
</dbReference>
<evidence type="ECO:0000313" key="20">
    <source>
        <dbReference type="Proteomes" id="UP000887575"/>
    </source>
</evidence>
<evidence type="ECO:0000256" key="13">
    <source>
        <dbReference type="ARBA" id="ARBA00022840"/>
    </source>
</evidence>